<organism evidence="1">
    <name type="scientific">Loa loa</name>
    <name type="common">Eye worm</name>
    <name type="synonym">Filaria loa</name>
    <dbReference type="NCBI Taxonomy" id="7209"/>
    <lineage>
        <taxon>Eukaryota</taxon>
        <taxon>Metazoa</taxon>
        <taxon>Ecdysozoa</taxon>
        <taxon>Nematoda</taxon>
        <taxon>Chromadorea</taxon>
        <taxon>Rhabditida</taxon>
        <taxon>Spirurina</taxon>
        <taxon>Spiruromorpha</taxon>
        <taxon>Filarioidea</taxon>
        <taxon>Onchocercidae</taxon>
        <taxon>Loa</taxon>
    </lineage>
</organism>
<dbReference type="AlphaFoldDB" id="A0A1S0THF8"/>
<evidence type="ECO:0000313" key="1">
    <source>
        <dbReference type="EMBL" id="EFO13651.2"/>
    </source>
</evidence>
<gene>
    <name evidence="1" type="ORF">LOAG_14877</name>
</gene>
<dbReference type="EMBL" id="JH712146">
    <property type="protein sequence ID" value="EFO13651.2"/>
    <property type="molecule type" value="Genomic_DNA"/>
</dbReference>
<proteinExistence type="predicted"/>
<dbReference type="RefSeq" id="XP_020301019.1">
    <property type="nucleotide sequence ID" value="XM_020448865.1"/>
</dbReference>
<dbReference type="CTD" id="9952361"/>
<sequence>MLESSISESDSINGKCILVTDTETDTDENFVTPLSRSLASLMPHNTQNICDHDRYFSRYK</sequence>
<dbReference type="GeneID" id="9952361"/>
<name>A0A1S0THF8_LOALO</name>
<reference evidence="1" key="1">
    <citation type="submission" date="2012-04" db="EMBL/GenBank/DDBJ databases">
        <title>The Genome Sequence of Loa loa.</title>
        <authorList>
            <consortium name="The Broad Institute Genome Sequencing Platform"/>
            <consortium name="Broad Institute Genome Sequencing Center for Infectious Disease"/>
            <person name="Nutman T.B."/>
            <person name="Fink D.L."/>
            <person name="Russ C."/>
            <person name="Young S."/>
            <person name="Zeng Q."/>
            <person name="Gargeya S."/>
            <person name="Alvarado L."/>
            <person name="Berlin A."/>
            <person name="Chapman S.B."/>
            <person name="Chen Z."/>
            <person name="Freedman E."/>
            <person name="Gellesch M."/>
            <person name="Goldberg J."/>
            <person name="Griggs A."/>
            <person name="Gujja S."/>
            <person name="Heilman E.R."/>
            <person name="Heiman D."/>
            <person name="Howarth C."/>
            <person name="Mehta T."/>
            <person name="Neiman D."/>
            <person name="Pearson M."/>
            <person name="Roberts A."/>
            <person name="Saif S."/>
            <person name="Shea T."/>
            <person name="Shenoy N."/>
            <person name="Sisk P."/>
            <person name="Stolte C."/>
            <person name="Sykes S."/>
            <person name="White J."/>
            <person name="Yandava C."/>
            <person name="Haas B."/>
            <person name="Henn M.R."/>
            <person name="Nusbaum C."/>
            <person name="Birren B."/>
        </authorList>
    </citation>
    <scope>NUCLEOTIDE SEQUENCE [LARGE SCALE GENOMIC DNA]</scope>
</reference>
<dbReference type="KEGG" id="loa:LOAG_14877"/>
<protein>
    <submittedName>
        <fullName evidence="1">Uncharacterized protein</fullName>
    </submittedName>
</protein>
<dbReference type="InParanoid" id="A0A1S0THF8"/>
<accession>A0A1S0THF8</accession>